<organism evidence="2 3">
    <name type="scientific">Salipiger bermudensis (strain DSM 26914 / JCM 13377 / KCTC 12554 / HTCC2601)</name>
    <name type="common">Pelagibaca bermudensis</name>
    <dbReference type="NCBI Taxonomy" id="314265"/>
    <lineage>
        <taxon>Bacteria</taxon>
        <taxon>Pseudomonadati</taxon>
        <taxon>Pseudomonadota</taxon>
        <taxon>Alphaproteobacteria</taxon>
        <taxon>Rhodobacterales</taxon>
        <taxon>Roseobacteraceae</taxon>
        <taxon>Salipiger</taxon>
    </lineage>
</organism>
<sequence length="311" mass="33819">MEIILHVGAHRTGTTSFQSYLRGVAPGLAAQGLGFWGPRWTRRGLFQGVLSPASAADSRQAQDRLRRALAASAGQGCTRLLISDENLLGSTRACLRAQALYPQVGDRFQRLHAALGRIDRVVLQIRSPEAWWTSALAFLVTRGVAPPPAALLERLSREARGWREVIADLACALPRCDIVVSRFETCAARPDALLMVATGGACDVPALPEGGIWLHRSPALPELRAALAETGADVTRLPMGEGPWRPFSEAQAARLRERYADDLFWLMAGADGLARLTEDPKPGRDRRHWPPASQKRGQDDDSQGGRLAGTR</sequence>
<dbReference type="AlphaFoldDB" id="Q0FU32"/>
<dbReference type="EMBL" id="AATQ01000005">
    <property type="protein sequence ID" value="EAU47567.1"/>
    <property type="molecule type" value="Genomic_DNA"/>
</dbReference>
<dbReference type="Proteomes" id="UP000006230">
    <property type="component" value="Unassembled WGS sequence"/>
</dbReference>
<accession>Q0FU32</accession>
<gene>
    <name evidence="2" type="ORF">R2601_19559</name>
</gene>
<dbReference type="RefSeq" id="WP_007798420.1">
    <property type="nucleotide sequence ID" value="NZ_DS022276.1"/>
</dbReference>
<keyword evidence="3" id="KW-1185">Reference proteome</keyword>
<evidence type="ECO:0008006" key="4">
    <source>
        <dbReference type="Google" id="ProtNLM"/>
    </source>
</evidence>
<protein>
    <recommendedName>
        <fullName evidence="4">Sulfotransferase family protein</fullName>
    </recommendedName>
</protein>
<dbReference type="HOGENOM" id="CLU_893955_0_0_5"/>
<proteinExistence type="predicted"/>
<evidence type="ECO:0000313" key="2">
    <source>
        <dbReference type="EMBL" id="EAU47567.1"/>
    </source>
</evidence>
<dbReference type="STRING" id="314265.R2601_19559"/>
<evidence type="ECO:0000313" key="3">
    <source>
        <dbReference type="Proteomes" id="UP000006230"/>
    </source>
</evidence>
<dbReference type="eggNOG" id="ENOG502Z9T4">
    <property type="taxonomic scope" value="Bacteria"/>
</dbReference>
<reference evidence="2 3" key="1">
    <citation type="journal article" date="2010" name="J. Bacteriol.">
        <title>Genome sequences of Pelagibaca bermudensis HTCC2601T and Maritimibacter alkaliphilus HTCC2654T, the type strains of two marine Roseobacter genera.</title>
        <authorList>
            <person name="Thrash J.C."/>
            <person name="Cho J.C."/>
            <person name="Ferriera S."/>
            <person name="Johnson J."/>
            <person name="Vergin K.L."/>
            <person name="Giovannoni S.J."/>
        </authorList>
    </citation>
    <scope>NUCLEOTIDE SEQUENCE [LARGE SCALE GENOMIC DNA]</scope>
    <source>
        <strain evidence="3">DSM 26914 / JCM 13377 / KCTC 12554 / HTCC2601</strain>
    </source>
</reference>
<evidence type="ECO:0000256" key="1">
    <source>
        <dbReference type="SAM" id="MobiDB-lite"/>
    </source>
</evidence>
<dbReference type="SUPFAM" id="SSF52540">
    <property type="entry name" value="P-loop containing nucleoside triphosphate hydrolases"/>
    <property type="match status" value="1"/>
</dbReference>
<name>Q0FU32_SALBH</name>
<feature type="region of interest" description="Disordered" evidence="1">
    <location>
        <begin position="275"/>
        <end position="311"/>
    </location>
</feature>
<comment type="caution">
    <text evidence="2">The sequence shown here is derived from an EMBL/GenBank/DDBJ whole genome shotgun (WGS) entry which is preliminary data.</text>
</comment>
<dbReference type="InterPro" id="IPR027417">
    <property type="entry name" value="P-loop_NTPase"/>
</dbReference>
<dbReference type="OrthoDB" id="8481769at2"/>